<dbReference type="Pfam" id="PF21790">
    <property type="entry name" value="OGG"/>
    <property type="match status" value="1"/>
</dbReference>
<dbReference type="EMBL" id="KX489829">
    <property type="protein sequence ID" value="AOO92193.1"/>
    <property type="molecule type" value="Genomic_DNA"/>
</dbReference>
<dbReference type="InterPro" id="IPR048868">
    <property type="entry name" value="OGG-like_put"/>
</dbReference>
<dbReference type="AlphaFoldDB" id="A0A1C9HZX1"/>
<reference evidence="1" key="1">
    <citation type="journal article" date="2015" name="BMC Genomics">
        <title>Transcriptome profiling of a Rhizobium leguminosarum bv. trifolii rosR mutant reveals the role of the transcriptional regulator RosR in motility, synthesis of cell-surface components, and other cellular processes.</title>
        <authorList>
            <person name="Rachwal K."/>
            <person name="Matczynska E."/>
            <person name="Janczarek M."/>
        </authorList>
    </citation>
    <scope>NUCLEOTIDE SEQUENCE</scope>
    <source>
        <strain evidence="1">Rt24.2</strain>
    </source>
</reference>
<protein>
    <submittedName>
        <fullName evidence="1">Uncharacterized protein</fullName>
    </submittedName>
</protein>
<organism evidence="1">
    <name type="scientific">Rhizobium leguminosarum bv. trifolii</name>
    <dbReference type="NCBI Taxonomy" id="386"/>
    <lineage>
        <taxon>Bacteria</taxon>
        <taxon>Pseudomonadati</taxon>
        <taxon>Pseudomonadota</taxon>
        <taxon>Alphaproteobacteria</taxon>
        <taxon>Hyphomicrobiales</taxon>
        <taxon>Rhizobiaceae</taxon>
        <taxon>Rhizobium/Agrobacterium group</taxon>
        <taxon>Rhizobium</taxon>
    </lineage>
</organism>
<sequence>MGPAFFTKLIYFFGRCAAKPDSPFGYIMDQWSARSVNLLAGEKVVALSSGMHWPKVQVDGVRLGKAVTAQNGPEIYEAFCQFIDCLASKFECAPDFVEEVMFSHGGNSKGRWRLYVLENDV</sequence>
<proteinExistence type="predicted"/>
<name>A0A1C9HZX1_RHILT</name>
<evidence type="ECO:0000313" key="1">
    <source>
        <dbReference type="EMBL" id="AOO92193.1"/>
    </source>
</evidence>
<reference evidence="1" key="2">
    <citation type="journal article" date="2016" name="Front. Microbiol.">
        <title>The Regulatory Protein RosR Affects Rhizobium leguminosarum bv. trifolii Protein Profiles, Cell Surface Properties, and Symbiosis with Clover.</title>
        <authorList>
            <person name="Rachwal K."/>
            <person name="Boguszewska A."/>
            <person name="Kopcinska J."/>
            <person name="Karas M."/>
            <person name="Tchorzewski M."/>
            <person name="Janczarek M."/>
        </authorList>
    </citation>
    <scope>NUCLEOTIDE SEQUENCE</scope>
    <source>
        <strain evidence="1">Rt24.2</strain>
    </source>
</reference>
<accession>A0A1C9HZX1</accession>